<evidence type="ECO:0000313" key="2">
    <source>
        <dbReference type="EMBL" id="PIP85933.1"/>
    </source>
</evidence>
<organism evidence="2 3">
    <name type="scientific">Candidatus Collierbacteria bacterium CG22_combo_CG10-13_8_21_14_all_43_12</name>
    <dbReference type="NCBI Taxonomy" id="1974537"/>
    <lineage>
        <taxon>Bacteria</taxon>
        <taxon>Candidatus Collieribacteriota</taxon>
    </lineage>
</organism>
<dbReference type="AlphaFoldDB" id="A0A2H0DUX3"/>
<dbReference type="Pfam" id="PF04085">
    <property type="entry name" value="MreC"/>
    <property type="match status" value="1"/>
</dbReference>
<dbReference type="InterPro" id="IPR042177">
    <property type="entry name" value="Cell/Rod_1"/>
</dbReference>
<dbReference type="Gene3D" id="2.40.10.350">
    <property type="entry name" value="Rod shape-determining protein MreC, domain 2"/>
    <property type="match status" value="1"/>
</dbReference>
<accession>A0A2H0DUX3</accession>
<dbReference type="Proteomes" id="UP000231136">
    <property type="component" value="Unassembled WGS sequence"/>
</dbReference>
<dbReference type="InterPro" id="IPR042175">
    <property type="entry name" value="Cell/Rod_MreC_2"/>
</dbReference>
<dbReference type="Gene3D" id="2.40.10.340">
    <property type="entry name" value="Rod shape-determining protein MreC, domain 1"/>
    <property type="match status" value="1"/>
</dbReference>
<dbReference type="EMBL" id="PCTR01000054">
    <property type="protein sequence ID" value="PIP85933.1"/>
    <property type="molecule type" value="Genomic_DNA"/>
</dbReference>
<dbReference type="InterPro" id="IPR055342">
    <property type="entry name" value="MreC_beta-barrel_core"/>
</dbReference>
<reference evidence="2 3" key="1">
    <citation type="submission" date="2017-09" db="EMBL/GenBank/DDBJ databases">
        <title>Depth-based differentiation of microbial function through sediment-hosted aquifers and enrichment of novel symbionts in the deep terrestrial subsurface.</title>
        <authorList>
            <person name="Probst A.J."/>
            <person name="Ladd B."/>
            <person name="Jarett J.K."/>
            <person name="Geller-Mcgrath D.E."/>
            <person name="Sieber C.M."/>
            <person name="Emerson J.B."/>
            <person name="Anantharaman K."/>
            <person name="Thomas B.C."/>
            <person name="Malmstrom R."/>
            <person name="Stieglmeier M."/>
            <person name="Klingl A."/>
            <person name="Woyke T."/>
            <person name="Ryan C.M."/>
            <person name="Banfield J.F."/>
        </authorList>
    </citation>
    <scope>NUCLEOTIDE SEQUENCE [LARGE SCALE GENOMIC DNA]</scope>
    <source>
        <strain evidence="2">CG22_combo_CG10-13_8_21_14_all_43_12</strain>
    </source>
</reference>
<proteinExistence type="predicted"/>
<name>A0A2H0DUX3_9BACT</name>
<gene>
    <name evidence="2" type="ORF">COW83_01620</name>
</gene>
<evidence type="ECO:0000259" key="1">
    <source>
        <dbReference type="Pfam" id="PF04085"/>
    </source>
</evidence>
<sequence>MITIKINQLLLPLLFALLLAIVSNLRIGKGLNNVFYTVLSPITSPVSKLRLFTENKYSWLKNISGMEKQAREQKVQIAKLLSENEYLKQAIVDNKVTNNLKNSFKTIVPARISGSTGKFIVSSSTSLDQVRPGQPLVSGNVLVGTVLEVNGSAVTITPLDSEKSPSFPIRTASGQKGFYKFTDNRSQITDVPSQYPLVLGDFIFSEPGELFPGNLIIGKTTRITTISQEPLQKADIVLYDTLSNNPENLAIVTQL</sequence>
<comment type="caution">
    <text evidence="2">The sequence shown here is derived from an EMBL/GenBank/DDBJ whole genome shotgun (WGS) entry which is preliminary data.</text>
</comment>
<protein>
    <recommendedName>
        <fullName evidence="1">Rod shape-determining protein MreC beta-barrel core domain-containing protein</fullName>
    </recommendedName>
</protein>
<evidence type="ECO:0000313" key="3">
    <source>
        <dbReference type="Proteomes" id="UP000231136"/>
    </source>
</evidence>
<feature type="domain" description="Rod shape-determining protein MreC beta-barrel core" evidence="1">
    <location>
        <begin position="124"/>
        <end position="244"/>
    </location>
</feature>